<sequence length="717" mass="79457">MILNPDLNDGLKGWSVSGGAKIEERVSGGGNRFIVAHSRSHKNDSVSQKLYMKKDKLYTFSAWIQVSSRSASVAAAFRTNGGVKYAGAIIAETGCWSMLKGGLTVEGSGPAQLYFESNDTSVEIWVDSVSLQPFTKEEWRTHQDQSVEKTRKTKVRLQAVDGRGNPVAGAKMAVTLAKRSFPFGAVISDYILQNTAFQNWFTSRFSVATFANEMKWYSTENSRGVENYKVADDMLQFCKQNGIAVRGHNILWDDPKYQPSWVNSLSPGDLQAAVDRRINSIASRYKGQVIAWDVVNENLHFSFFEDRLGASASAAAFQKTRQIDGTVELFMNEYNTIEERGDGASSPAKYLQKLGEIQAFLGGGSGPLAIGLEGHFGSAPNLPYVRSSIDTLAAKNLPIWVTEVDVSNMTDQAMHFQQILEEVHAHPAVKGIVTWGTWDPRGCYRMCLTDGNFNNLPTGDVLDKILRQWSIAGMVGVTDANGVFEASLFHGDYEVTISHPTVMKSSLTQSFKAWNIESYADLSLDGPVGQIYAMVVDHDMLFVGTEETGMSGCQPVNTPIEEGLKLCVELNQVSIDKGRYQRLVGRLMYLAHTRLDLTYALSVVSQYMHNPREQHMNAVMRILRYLKKAPEKGILFAKNVDHRSGNLVTWKSKKQNVIARSSAEAEFRDWMSEAATEAGNLEEHGVLALFGMFNSEGKPILLCSCNDNSVRLYELPS</sequence>
<keyword evidence="2" id="KW-0677">Repeat</keyword>
<dbReference type="PANTHER" id="PTHR31490">
    <property type="entry name" value="GLYCOSYL HYDROLASE"/>
    <property type="match status" value="1"/>
</dbReference>
<keyword evidence="4" id="KW-0119">Carbohydrate metabolism</keyword>
<dbReference type="InterPro" id="IPR008979">
    <property type="entry name" value="Galactose-bd-like_sf"/>
</dbReference>
<dbReference type="Pfam" id="PF00331">
    <property type="entry name" value="Glyco_hydro_10"/>
    <property type="match status" value="1"/>
</dbReference>
<evidence type="ECO:0000256" key="1">
    <source>
        <dbReference type="ARBA" id="ARBA00007495"/>
    </source>
</evidence>
<protein>
    <recommendedName>
        <fullName evidence="6">GH10 domain-containing protein</fullName>
    </recommendedName>
</protein>
<dbReference type="Gene3D" id="2.60.120.260">
    <property type="entry name" value="Galactose-binding domain-like"/>
    <property type="match status" value="1"/>
</dbReference>
<dbReference type="InterPro" id="IPR017853">
    <property type="entry name" value="GH"/>
</dbReference>
<proteinExistence type="inferred from homology"/>
<evidence type="ECO:0000313" key="7">
    <source>
        <dbReference type="EMBL" id="WJZ84035.1"/>
    </source>
</evidence>
<dbReference type="EMBL" id="CP126650">
    <property type="protein sequence ID" value="WJZ84035.1"/>
    <property type="molecule type" value="Genomic_DNA"/>
</dbReference>
<evidence type="ECO:0000256" key="3">
    <source>
        <dbReference type="ARBA" id="ARBA00022801"/>
    </source>
</evidence>
<reference evidence="7 8" key="1">
    <citation type="journal article" date="2023" name="Hortic Res">
        <title>The complete reference genome for grapevine (Vitis vinifera L.) genetics and breeding.</title>
        <authorList>
            <person name="Shi X."/>
            <person name="Cao S."/>
            <person name="Wang X."/>
            <person name="Huang S."/>
            <person name="Wang Y."/>
            <person name="Liu Z."/>
            <person name="Liu W."/>
            <person name="Leng X."/>
            <person name="Peng Y."/>
            <person name="Wang N."/>
            <person name="Wang Y."/>
            <person name="Ma Z."/>
            <person name="Xu X."/>
            <person name="Zhang F."/>
            <person name="Xue H."/>
            <person name="Zhong H."/>
            <person name="Wang Y."/>
            <person name="Zhang K."/>
            <person name="Velt A."/>
            <person name="Avia K."/>
            <person name="Holtgrawe D."/>
            <person name="Grimplet J."/>
            <person name="Matus J.T."/>
            <person name="Ware D."/>
            <person name="Wu X."/>
            <person name="Wang H."/>
            <person name="Liu C."/>
            <person name="Fang Y."/>
            <person name="Rustenholz C."/>
            <person name="Cheng Z."/>
            <person name="Xiao H."/>
            <person name="Zhou Y."/>
        </authorList>
    </citation>
    <scope>NUCLEOTIDE SEQUENCE [LARGE SCALE GENOMIC DNA]</scope>
    <source>
        <strain evidence="8">cv. Pinot noir / PN40024</strain>
        <tissue evidence="7">Leaf</tissue>
    </source>
</reference>
<dbReference type="SUPFAM" id="SSF49785">
    <property type="entry name" value="Galactose-binding domain-like"/>
    <property type="match status" value="1"/>
</dbReference>
<dbReference type="InterPro" id="IPR044846">
    <property type="entry name" value="GH10"/>
</dbReference>
<keyword evidence="5" id="KW-0624">Polysaccharide degradation</keyword>
<evidence type="ECO:0000313" key="8">
    <source>
        <dbReference type="Proteomes" id="UP001227230"/>
    </source>
</evidence>
<accession>A0ABY9BP32</accession>
<dbReference type="InterPro" id="IPR001000">
    <property type="entry name" value="GH10_dom"/>
</dbReference>
<evidence type="ECO:0000256" key="2">
    <source>
        <dbReference type="ARBA" id="ARBA00022737"/>
    </source>
</evidence>
<dbReference type="PROSITE" id="PS51760">
    <property type="entry name" value="GH10_2"/>
    <property type="match status" value="1"/>
</dbReference>
<evidence type="ECO:0000259" key="6">
    <source>
        <dbReference type="PROSITE" id="PS51760"/>
    </source>
</evidence>
<evidence type="ECO:0000256" key="5">
    <source>
        <dbReference type="ARBA" id="ARBA00023326"/>
    </source>
</evidence>
<dbReference type="InterPro" id="IPR003305">
    <property type="entry name" value="CenC_carb-bd"/>
</dbReference>
<name>A0ABY9BP32_VITVI</name>
<keyword evidence="3" id="KW-0378">Hydrolase</keyword>
<organism evidence="7 8">
    <name type="scientific">Vitis vinifera</name>
    <name type="common">Grape</name>
    <dbReference type="NCBI Taxonomy" id="29760"/>
    <lineage>
        <taxon>Eukaryota</taxon>
        <taxon>Viridiplantae</taxon>
        <taxon>Streptophyta</taxon>
        <taxon>Embryophyta</taxon>
        <taxon>Tracheophyta</taxon>
        <taxon>Spermatophyta</taxon>
        <taxon>Magnoliopsida</taxon>
        <taxon>eudicotyledons</taxon>
        <taxon>Gunneridae</taxon>
        <taxon>Pentapetalae</taxon>
        <taxon>rosids</taxon>
        <taxon>Vitales</taxon>
        <taxon>Vitaceae</taxon>
        <taxon>Viteae</taxon>
        <taxon>Vitis</taxon>
    </lineage>
</organism>
<dbReference type="PANTHER" id="PTHR31490:SF2">
    <property type="entry name" value="GLYCOSYL HYDROLASE FAMILY 10 PROTEIN"/>
    <property type="match status" value="1"/>
</dbReference>
<dbReference type="Pfam" id="PF02018">
    <property type="entry name" value="CBM_4_9"/>
    <property type="match status" value="1"/>
</dbReference>
<evidence type="ECO:0000256" key="4">
    <source>
        <dbReference type="ARBA" id="ARBA00023277"/>
    </source>
</evidence>
<gene>
    <name evidence="7" type="ORF">VitviT2T_003664</name>
</gene>
<dbReference type="Gene3D" id="3.20.20.80">
    <property type="entry name" value="Glycosidases"/>
    <property type="match status" value="1"/>
</dbReference>
<keyword evidence="8" id="KW-1185">Reference proteome</keyword>
<dbReference type="Proteomes" id="UP001227230">
    <property type="component" value="Chromosome 3"/>
</dbReference>
<feature type="domain" description="GH10" evidence="6">
    <location>
        <begin position="170"/>
        <end position="465"/>
    </location>
</feature>
<dbReference type="SMART" id="SM00633">
    <property type="entry name" value="Glyco_10"/>
    <property type="match status" value="1"/>
</dbReference>
<comment type="similarity">
    <text evidence="1">Belongs to the glycosyl hydrolase 10 (cellulase F) family.</text>
</comment>
<dbReference type="SUPFAM" id="SSF51445">
    <property type="entry name" value="(Trans)glycosidases"/>
    <property type="match status" value="1"/>
</dbReference>